<evidence type="ECO:0000313" key="2">
    <source>
        <dbReference type="EMBL" id="KAL0959220.1"/>
    </source>
</evidence>
<dbReference type="Proteomes" id="UP001556367">
    <property type="component" value="Unassembled WGS sequence"/>
</dbReference>
<feature type="compositionally biased region" description="Polar residues" evidence="1">
    <location>
        <begin position="57"/>
        <end position="80"/>
    </location>
</feature>
<evidence type="ECO:0000256" key="1">
    <source>
        <dbReference type="SAM" id="MobiDB-lite"/>
    </source>
</evidence>
<keyword evidence="3" id="KW-1185">Reference proteome</keyword>
<protein>
    <submittedName>
        <fullName evidence="2">Uncharacterized protein</fullName>
    </submittedName>
</protein>
<dbReference type="EMBL" id="JASNQZ010000003">
    <property type="protein sequence ID" value="KAL0959220.1"/>
    <property type="molecule type" value="Genomic_DNA"/>
</dbReference>
<feature type="region of interest" description="Disordered" evidence="1">
    <location>
        <begin position="27"/>
        <end position="86"/>
    </location>
</feature>
<accession>A0ABR3JV16</accession>
<feature type="compositionally biased region" description="Basic and acidic residues" evidence="1">
    <location>
        <begin position="44"/>
        <end position="53"/>
    </location>
</feature>
<gene>
    <name evidence="2" type="ORF">HGRIS_014499</name>
</gene>
<evidence type="ECO:0000313" key="3">
    <source>
        <dbReference type="Proteomes" id="UP001556367"/>
    </source>
</evidence>
<name>A0ABR3JV16_9AGAR</name>
<sequence length="86" mass="9505">MSSTYAAVHTCHAHNIARDLHTLGRKRTQVLDAPKRKATQVVDAPERKSDASRRTAYASQRNLTQVNATSRKSTQLTQVDAASRSD</sequence>
<organism evidence="2 3">
    <name type="scientific">Hohenbuehelia grisea</name>
    <dbReference type="NCBI Taxonomy" id="104357"/>
    <lineage>
        <taxon>Eukaryota</taxon>
        <taxon>Fungi</taxon>
        <taxon>Dikarya</taxon>
        <taxon>Basidiomycota</taxon>
        <taxon>Agaricomycotina</taxon>
        <taxon>Agaricomycetes</taxon>
        <taxon>Agaricomycetidae</taxon>
        <taxon>Agaricales</taxon>
        <taxon>Pleurotineae</taxon>
        <taxon>Pleurotaceae</taxon>
        <taxon>Hohenbuehelia</taxon>
    </lineage>
</organism>
<proteinExistence type="predicted"/>
<reference evidence="3" key="1">
    <citation type="submission" date="2024-06" db="EMBL/GenBank/DDBJ databases">
        <title>Multi-omics analyses provide insights into the biosynthesis of the anticancer antibiotic pleurotin in Hohenbuehelia grisea.</title>
        <authorList>
            <person name="Weaver J.A."/>
            <person name="Alberti F."/>
        </authorList>
    </citation>
    <scope>NUCLEOTIDE SEQUENCE [LARGE SCALE GENOMIC DNA]</scope>
    <source>
        <strain evidence="3">T-177</strain>
    </source>
</reference>
<comment type="caution">
    <text evidence="2">The sequence shown here is derived from an EMBL/GenBank/DDBJ whole genome shotgun (WGS) entry which is preliminary data.</text>
</comment>